<dbReference type="InterPro" id="IPR006700">
    <property type="entry name" value="RsmE"/>
</dbReference>
<dbReference type="InterPro" id="IPR029026">
    <property type="entry name" value="tRNA_m1G_MTases_N"/>
</dbReference>
<organism evidence="15 16">
    <name type="scientific">Marinagarivorans cellulosilyticus</name>
    <dbReference type="NCBI Taxonomy" id="2721545"/>
    <lineage>
        <taxon>Bacteria</taxon>
        <taxon>Pseudomonadati</taxon>
        <taxon>Pseudomonadota</taxon>
        <taxon>Gammaproteobacteria</taxon>
        <taxon>Cellvibrionales</taxon>
        <taxon>Cellvibrionaceae</taxon>
        <taxon>Marinagarivorans</taxon>
    </lineage>
</organism>
<comment type="subcellular location">
    <subcellularLocation>
        <location evidence="1 12">Cytoplasm</location>
    </subcellularLocation>
</comment>
<dbReference type="AlphaFoldDB" id="A0AAN1WGD2"/>
<dbReference type="InterPro" id="IPR046887">
    <property type="entry name" value="RsmE_PUA-like"/>
</dbReference>
<protein>
    <recommendedName>
        <fullName evidence="4 12">Ribosomal RNA small subunit methyltransferase E</fullName>
        <ecNumber evidence="3 12">2.1.1.193</ecNumber>
    </recommendedName>
</protein>
<evidence type="ECO:0000256" key="2">
    <source>
        <dbReference type="ARBA" id="ARBA00005528"/>
    </source>
</evidence>
<dbReference type="PIRSF" id="PIRSF015601">
    <property type="entry name" value="MTase_slr0722"/>
    <property type="match status" value="1"/>
</dbReference>
<sequence length="241" mass="26692">MRIPRIYTTVTLASNSQVELEDNIAHYLGKVLRMSTGRELVLFNSHGGEYQATIIDINKKSVRVEVGAFNAENRASPLKTHLAIGLSRGERWDLVLQKATELGVTEITPLITERCEVKLSGERLEKKIAHWQGIIISACEQCQLNILPVLNAPVNFNQFIAGDHSDLNLVLHHRSDKKLHDYSAAKSCTLLIGPEGGLSDEEITLAQKNSFNVLTLGPRVLRTETAPLTALSVLQMAWGDF</sequence>
<dbReference type="PANTHER" id="PTHR30027:SF3">
    <property type="entry name" value="16S RRNA (URACIL(1498)-N(3))-METHYLTRANSFERASE"/>
    <property type="match status" value="1"/>
</dbReference>
<dbReference type="NCBIfam" id="NF008692">
    <property type="entry name" value="PRK11713.1-5"/>
    <property type="match status" value="1"/>
</dbReference>
<evidence type="ECO:0000256" key="1">
    <source>
        <dbReference type="ARBA" id="ARBA00004496"/>
    </source>
</evidence>
<proteinExistence type="inferred from homology"/>
<dbReference type="EC" id="2.1.1.193" evidence="3 12"/>
<dbReference type="RefSeq" id="WP_236986581.1">
    <property type="nucleotide sequence ID" value="NZ_AP023086.1"/>
</dbReference>
<evidence type="ECO:0000313" key="16">
    <source>
        <dbReference type="Proteomes" id="UP001320119"/>
    </source>
</evidence>
<keyword evidence="5 12" id="KW-0963">Cytoplasm</keyword>
<evidence type="ECO:0000259" key="14">
    <source>
        <dbReference type="Pfam" id="PF20260"/>
    </source>
</evidence>
<accession>A0AAN1WGD2</accession>
<dbReference type="SUPFAM" id="SSF75217">
    <property type="entry name" value="alpha/beta knot"/>
    <property type="match status" value="1"/>
</dbReference>
<evidence type="ECO:0000313" key="15">
    <source>
        <dbReference type="EMBL" id="BCD97106.1"/>
    </source>
</evidence>
<evidence type="ECO:0000256" key="3">
    <source>
        <dbReference type="ARBA" id="ARBA00012328"/>
    </source>
</evidence>
<dbReference type="GO" id="GO:0070475">
    <property type="term" value="P:rRNA base methylation"/>
    <property type="evidence" value="ECO:0007669"/>
    <property type="project" value="TreeGrafter"/>
</dbReference>
<evidence type="ECO:0000259" key="13">
    <source>
        <dbReference type="Pfam" id="PF04452"/>
    </source>
</evidence>
<keyword evidence="6 12" id="KW-0698">rRNA processing</keyword>
<gene>
    <name evidence="15" type="ORF">MARGE09_P1306</name>
</gene>
<evidence type="ECO:0000256" key="12">
    <source>
        <dbReference type="PIRNR" id="PIRNR015601"/>
    </source>
</evidence>
<dbReference type="Proteomes" id="UP001320119">
    <property type="component" value="Chromosome"/>
</dbReference>
<evidence type="ECO:0000256" key="9">
    <source>
        <dbReference type="ARBA" id="ARBA00022691"/>
    </source>
</evidence>
<dbReference type="PANTHER" id="PTHR30027">
    <property type="entry name" value="RIBOSOMAL RNA SMALL SUBUNIT METHYLTRANSFERASE E"/>
    <property type="match status" value="1"/>
</dbReference>
<dbReference type="KEGG" id="marq:MARGE09_P1306"/>
<dbReference type="NCBIfam" id="TIGR00046">
    <property type="entry name" value="RsmE family RNA methyltransferase"/>
    <property type="match status" value="1"/>
</dbReference>
<reference evidence="15 16" key="1">
    <citation type="journal article" date="2022" name="IScience">
        <title>An ultrasensitive nanofiber-based assay for enzymatic hydrolysis and deep-sea microbial degradation of cellulose.</title>
        <authorList>
            <person name="Tsudome M."/>
            <person name="Tachioka M."/>
            <person name="Miyazaki M."/>
            <person name="Uchimura K."/>
            <person name="Tsuda M."/>
            <person name="Takaki Y."/>
            <person name="Deguchi S."/>
        </authorList>
    </citation>
    <scope>NUCLEOTIDE SEQUENCE [LARGE SCALE GENOMIC DNA]</scope>
    <source>
        <strain evidence="15 16">GE09</strain>
    </source>
</reference>
<dbReference type="CDD" id="cd18084">
    <property type="entry name" value="RsmE-like"/>
    <property type="match status" value="1"/>
</dbReference>
<evidence type="ECO:0000256" key="7">
    <source>
        <dbReference type="ARBA" id="ARBA00022603"/>
    </source>
</evidence>
<evidence type="ECO:0000256" key="10">
    <source>
        <dbReference type="ARBA" id="ARBA00025699"/>
    </source>
</evidence>
<evidence type="ECO:0000256" key="8">
    <source>
        <dbReference type="ARBA" id="ARBA00022679"/>
    </source>
</evidence>
<evidence type="ECO:0000256" key="4">
    <source>
        <dbReference type="ARBA" id="ARBA00013673"/>
    </source>
</evidence>
<dbReference type="EMBL" id="AP023086">
    <property type="protein sequence ID" value="BCD97106.1"/>
    <property type="molecule type" value="Genomic_DNA"/>
</dbReference>
<dbReference type="InterPro" id="IPR046886">
    <property type="entry name" value="RsmE_MTase_dom"/>
</dbReference>
<dbReference type="InterPro" id="IPR029028">
    <property type="entry name" value="Alpha/beta_knot_MTases"/>
</dbReference>
<name>A0AAN1WGD2_9GAMM</name>
<dbReference type="GO" id="GO:0005737">
    <property type="term" value="C:cytoplasm"/>
    <property type="evidence" value="ECO:0007669"/>
    <property type="project" value="UniProtKB-SubCell"/>
</dbReference>
<dbReference type="InterPro" id="IPR015947">
    <property type="entry name" value="PUA-like_sf"/>
</dbReference>
<evidence type="ECO:0000256" key="11">
    <source>
        <dbReference type="ARBA" id="ARBA00047944"/>
    </source>
</evidence>
<keyword evidence="8 12" id="KW-0808">Transferase</keyword>
<comment type="catalytic activity">
    <reaction evidence="11 12">
        <text>uridine(1498) in 16S rRNA + S-adenosyl-L-methionine = N(3)-methyluridine(1498) in 16S rRNA + S-adenosyl-L-homocysteine + H(+)</text>
        <dbReference type="Rhea" id="RHEA:42920"/>
        <dbReference type="Rhea" id="RHEA-COMP:10283"/>
        <dbReference type="Rhea" id="RHEA-COMP:10284"/>
        <dbReference type="ChEBI" id="CHEBI:15378"/>
        <dbReference type="ChEBI" id="CHEBI:57856"/>
        <dbReference type="ChEBI" id="CHEBI:59789"/>
        <dbReference type="ChEBI" id="CHEBI:65315"/>
        <dbReference type="ChEBI" id="CHEBI:74502"/>
        <dbReference type="EC" id="2.1.1.193"/>
    </reaction>
</comment>
<feature type="domain" description="Ribosomal RNA small subunit methyltransferase E PUA-like" evidence="14">
    <location>
        <begin position="20"/>
        <end position="66"/>
    </location>
</feature>
<feature type="domain" description="Ribosomal RNA small subunit methyltransferase E methyltransferase" evidence="13">
    <location>
        <begin position="76"/>
        <end position="235"/>
    </location>
</feature>
<evidence type="ECO:0000256" key="5">
    <source>
        <dbReference type="ARBA" id="ARBA00022490"/>
    </source>
</evidence>
<evidence type="ECO:0000256" key="6">
    <source>
        <dbReference type="ARBA" id="ARBA00022552"/>
    </source>
</evidence>
<comment type="function">
    <text evidence="10 12">Specifically methylates the N3 position of the uracil ring of uridine 1498 (m3U1498) in 16S rRNA. Acts on the fully assembled 30S ribosomal subunit.</text>
</comment>
<comment type="similarity">
    <text evidence="2 12">Belongs to the RNA methyltransferase RsmE family.</text>
</comment>
<dbReference type="Pfam" id="PF20260">
    <property type="entry name" value="PUA_4"/>
    <property type="match status" value="1"/>
</dbReference>
<dbReference type="SUPFAM" id="SSF88697">
    <property type="entry name" value="PUA domain-like"/>
    <property type="match status" value="1"/>
</dbReference>
<keyword evidence="9 12" id="KW-0949">S-adenosyl-L-methionine</keyword>
<dbReference type="Pfam" id="PF04452">
    <property type="entry name" value="Methyltrans_RNA"/>
    <property type="match status" value="1"/>
</dbReference>
<dbReference type="GO" id="GO:0070042">
    <property type="term" value="F:rRNA (uridine-N3-)-methyltransferase activity"/>
    <property type="evidence" value="ECO:0007669"/>
    <property type="project" value="TreeGrafter"/>
</dbReference>
<keyword evidence="16" id="KW-1185">Reference proteome</keyword>
<keyword evidence="7 12" id="KW-0489">Methyltransferase</keyword>
<dbReference type="Gene3D" id="2.40.240.20">
    <property type="entry name" value="Hypothetical PUA domain-like, domain 1"/>
    <property type="match status" value="1"/>
</dbReference>
<dbReference type="Gene3D" id="3.40.1280.10">
    <property type="match status" value="1"/>
</dbReference>